<dbReference type="InterPro" id="IPR011761">
    <property type="entry name" value="ATP-grasp"/>
</dbReference>
<evidence type="ECO:0000256" key="1">
    <source>
        <dbReference type="PROSITE-ProRule" id="PRU00409"/>
    </source>
</evidence>
<dbReference type="Pfam" id="PF14398">
    <property type="entry name" value="ATPgrasp_YheCD"/>
    <property type="match status" value="1"/>
</dbReference>
<keyword evidence="5" id="KW-1185">Reference proteome</keyword>
<dbReference type="InterPro" id="IPR026838">
    <property type="entry name" value="YheC/D"/>
</dbReference>
<dbReference type="SUPFAM" id="SSF56059">
    <property type="entry name" value="Glutathione synthetase ATP-binding domain-like"/>
    <property type="match status" value="1"/>
</dbReference>
<keyword evidence="1" id="KW-0547">Nucleotide-binding</keyword>
<feature type="domain" description="ATP-grasp" evidence="3">
    <location>
        <begin position="14"/>
        <end position="243"/>
    </location>
</feature>
<evidence type="ECO:0000259" key="3">
    <source>
        <dbReference type="PROSITE" id="PS50975"/>
    </source>
</evidence>
<keyword evidence="2" id="KW-0175">Coiled coil</keyword>
<evidence type="ECO:0000313" key="5">
    <source>
        <dbReference type="Proteomes" id="UP001519343"/>
    </source>
</evidence>
<protein>
    <submittedName>
        <fullName evidence="4">Glutathione synthase/RimK-type ligase-like ATP-grasp enzyme</fullName>
    </submittedName>
</protein>
<reference evidence="4 5" key="1">
    <citation type="submission" date="2021-03" db="EMBL/GenBank/DDBJ databases">
        <title>Genomic Encyclopedia of Type Strains, Phase IV (KMG-IV): sequencing the most valuable type-strain genomes for metagenomic binning, comparative biology and taxonomic classification.</title>
        <authorList>
            <person name="Goeker M."/>
        </authorList>
    </citation>
    <scope>NUCLEOTIDE SEQUENCE [LARGE SCALE GENOMIC DNA]</scope>
    <source>
        <strain evidence="4 5">DSM 24738</strain>
    </source>
</reference>
<sequence length="254" mass="29651">MRNVKWERYHILVKDDVIRNCLPETRLFDVETVFDMLQKYEEIILKPIAGTKGNGIFKVALIADDELEIHHSSNRKRMNKEKLIEQILVLTKNSRYLVQQRIRLAEVNYCPFDLRVIVQRKKGSTAWVVTGQYAKVAREGLITTNIAKKGRAMTVEAAIENSNMEKQNVQNLLQELNMLCLRIASLIQNQEPERTLWGLDMGIDKTGKIWNIEVNAGSGLRGFRRLEDKTMYRRIRSYFRYNRKYKPPGTSHNP</sequence>
<comment type="caution">
    <text evidence="4">The sequence shown here is derived from an EMBL/GenBank/DDBJ whole genome shotgun (WGS) entry which is preliminary data.</text>
</comment>
<proteinExistence type="predicted"/>
<dbReference type="RefSeq" id="WP_209811406.1">
    <property type="nucleotide sequence ID" value="NZ_JAGGKT010000011.1"/>
</dbReference>
<accession>A0ABS4GT03</accession>
<name>A0ABS4GT03_9BACL</name>
<dbReference type="EMBL" id="JAGGKT010000011">
    <property type="protein sequence ID" value="MBP1933386.1"/>
    <property type="molecule type" value="Genomic_DNA"/>
</dbReference>
<dbReference type="Proteomes" id="UP001519343">
    <property type="component" value="Unassembled WGS sequence"/>
</dbReference>
<organism evidence="4 5">
    <name type="scientific">Ammoniphilus resinae</name>
    <dbReference type="NCBI Taxonomy" id="861532"/>
    <lineage>
        <taxon>Bacteria</taxon>
        <taxon>Bacillati</taxon>
        <taxon>Bacillota</taxon>
        <taxon>Bacilli</taxon>
        <taxon>Bacillales</taxon>
        <taxon>Paenibacillaceae</taxon>
        <taxon>Aneurinibacillus group</taxon>
        <taxon>Ammoniphilus</taxon>
    </lineage>
</organism>
<dbReference type="PROSITE" id="PS50975">
    <property type="entry name" value="ATP_GRASP"/>
    <property type="match status" value="1"/>
</dbReference>
<evidence type="ECO:0000256" key="2">
    <source>
        <dbReference type="SAM" id="Coils"/>
    </source>
</evidence>
<dbReference type="Gene3D" id="3.30.470.20">
    <property type="entry name" value="ATP-grasp fold, B domain"/>
    <property type="match status" value="1"/>
</dbReference>
<feature type="coiled-coil region" evidence="2">
    <location>
        <begin position="155"/>
        <end position="189"/>
    </location>
</feature>
<gene>
    <name evidence="4" type="ORF">J2Z37_003399</name>
</gene>
<evidence type="ECO:0000313" key="4">
    <source>
        <dbReference type="EMBL" id="MBP1933386.1"/>
    </source>
</evidence>
<keyword evidence="1" id="KW-0067">ATP-binding</keyword>